<dbReference type="SUPFAM" id="SSF50969">
    <property type="entry name" value="YVTN repeat-like/Quinoprotein amine dehydrogenase"/>
    <property type="match status" value="1"/>
</dbReference>
<evidence type="ECO:0000313" key="1">
    <source>
        <dbReference type="EMBL" id="XDT72816.1"/>
    </source>
</evidence>
<proteinExistence type="predicted"/>
<name>A0AB39UY36_9GAMM</name>
<accession>A0AB39UY36</accession>
<dbReference type="EMBL" id="CP154858">
    <property type="protein sequence ID" value="XDT72816.1"/>
    <property type="molecule type" value="Genomic_DNA"/>
</dbReference>
<gene>
    <name evidence="1" type="ORF">AAIA72_02185</name>
</gene>
<dbReference type="PROSITE" id="PS51257">
    <property type="entry name" value="PROKAR_LIPOPROTEIN"/>
    <property type="match status" value="1"/>
</dbReference>
<reference evidence="1" key="1">
    <citation type="submission" date="2024-05" db="EMBL/GenBank/DDBJ databases">
        <title>Genome sequencing of novel strain.</title>
        <authorList>
            <person name="Ganbat D."/>
            <person name="Ganbat S."/>
            <person name="Lee S.-J."/>
        </authorList>
    </citation>
    <scope>NUCLEOTIDE SEQUENCE</scope>
    <source>
        <strain evidence="1">SMD15-11</strain>
    </source>
</reference>
<evidence type="ECO:0008006" key="2">
    <source>
        <dbReference type="Google" id="ProtNLM"/>
    </source>
</evidence>
<protein>
    <recommendedName>
        <fullName evidence="2">6-bladed beta-propeller</fullName>
    </recommendedName>
</protein>
<dbReference type="AlphaFoldDB" id="A0AB39UY36"/>
<dbReference type="RefSeq" id="WP_369601820.1">
    <property type="nucleotide sequence ID" value="NZ_CP154858.1"/>
</dbReference>
<sequence>MPRTHTSRICTAIWLLILTACTPDTWQERVKKAMEDGDPITEETFSLPMEDYTDPNQFDGPRLMFFGGSPWPLRHADHKHGLLLFSARPDGSDLRLVLTEEELYKDSGRSACCIYGSERLARSPDNRYVAFELWRREDIPYKQLPPGSGGEVSIWLVDLKTRKFTHVDDGGTNLKFTAQSDKLCYFSGYFKCYNIRTGERVTRYDLKLRSKGFGFRGEDNQIVNINPEQIEIYSFDGTLLHTYPFTSLFRTYTARRLVTGTLASNISENGHFAYISLSDGTGWLVDTIKGVGLKEIPDTPLPAEAILGTSGDLYLGDRDGLRRVYGASPALPELIPYLSHRAPVHHDYNPLGSPTLTYRANILINQ</sequence>
<dbReference type="KEGG" id="tcd:AAIA72_02185"/>
<dbReference type="InterPro" id="IPR011044">
    <property type="entry name" value="Quino_amine_DH_bsu"/>
</dbReference>
<organism evidence="1">
    <name type="scientific">Thermohahella caldifontis</name>
    <dbReference type="NCBI Taxonomy" id="3142973"/>
    <lineage>
        <taxon>Bacteria</taxon>
        <taxon>Pseudomonadati</taxon>
        <taxon>Pseudomonadota</taxon>
        <taxon>Gammaproteobacteria</taxon>
        <taxon>Oceanospirillales</taxon>
        <taxon>Hahellaceae</taxon>
        <taxon>Thermohahella</taxon>
    </lineage>
</organism>